<organism evidence="1 2">
    <name type="scientific">Pinibacter soli</name>
    <dbReference type="NCBI Taxonomy" id="3044211"/>
    <lineage>
        <taxon>Bacteria</taxon>
        <taxon>Pseudomonadati</taxon>
        <taxon>Bacteroidota</taxon>
        <taxon>Chitinophagia</taxon>
        <taxon>Chitinophagales</taxon>
        <taxon>Chitinophagaceae</taxon>
        <taxon>Pinibacter</taxon>
    </lineage>
</organism>
<protein>
    <recommendedName>
        <fullName evidence="3">VCBS repeat-containing protein</fullName>
    </recommendedName>
</protein>
<dbReference type="InterPro" id="IPR028994">
    <property type="entry name" value="Integrin_alpha_N"/>
</dbReference>
<evidence type="ECO:0000313" key="2">
    <source>
        <dbReference type="Proteomes" id="UP001226434"/>
    </source>
</evidence>
<accession>A0ABT6RD93</accession>
<comment type="caution">
    <text evidence="1">The sequence shown here is derived from an EMBL/GenBank/DDBJ whole genome shotgun (WGS) entry which is preliminary data.</text>
</comment>
<dbReference type="Proteomes" id="UP001226434">
    <property type="component" value="Unassembled WGS sequence"/>
</dbReference>
<dbReference type="SUPFAM" id="SSF69318">
    <property type="entry name" value="Integrin alpha N-terminal domain"/>
    <property type="match status" value="1"/>
</dbReference>
<evidence type="ECO:0000313" key="1">
    <source>
        <dbReference type="EMBL" id="MDI3320355.1"/>
    </source>
</evidence>
<proteinExistence type="predicted"/>
<evidence type="ECO:0008006" key="3">
    <source>
        <dbReference type="Google" id="ProtNLM"/>
    </source>
</evidence>
<dbReference type="EMBL" id="JASBRG010000007">
    <property type="protein sequence ID" value="MDI3320355.1"/>
    <property type="molecule type" value="Genomic_DNA"/>
</dbReference>
<name>A0ABT6RD93_9BACT</name>
<gene>
    <name evidence="1" type="ORF">QJ048_11255</name>
</gene>
<sequence>MRRIKIILAIGLFSCGQVVKDKKSVVEKEKTVETKALSLPAIGEKIQGDFNGDGHPEIATATKIKEGKGNPVEDGTADEYAIQFSENKLKSINAGCCNICLINEGDLNNDGADEISIFQAPMNGCTYSMTTYSFIKGTWKQIVEPFLIPTGCDSISDSDLQKRIFKKNNAIYYYETDPNDEMGKLVAKKVITK</sequence>
<reference evidence="1 2" key="1">
    <citation type="submission" date="2023-05" db="EMBL/GenBank/DDBJ databases">
        <title>Genome sequence of Pinibacter sp. MAH-24.</title>
        <authorList>
            <person name="Huq M.A."/>
        </authorList>
    </citation>
    <scope>NUCLEOTIDE SEQUENCE [LARGE SCALE GENOMIC DNA]</scope>
    <source>
        <strain evidence="1 2">MAH-24</strain>
    </source>
</reference>
<keyword evidence="2" id="KW-1185">Reference proteome</keyword>
<dbReference type="RefSeq" id="WP_282334452.1">
    <property type="nucleotide sequence ID" value="NZ_JASBRG010000007.1"/>
</dbReference>